<reference evidence="2" key="2">
    <citation type="submission" date="2020-09" db="EMBL/GenBank/DDBJ databases">
        <authorList>
            <person name="Sun Q."/>
            <person name="Zhou Y."/>
        </authorList>
    </citation>
    <scope>NUCLEOTIDE SEQUENCE</scope>
    <source>
        <strain evidence="2">CGMCC 1.15367</strain>
    </source>
</reference>
<feature type="transmembrane region" description="Helical" evidence="1">
    <location>
        <begin position="12"/>
        <end position="33"/>
    </location>
</feature>
<evidence type="ECO:0000313" key="2">
    <source>
        <dbReference type="EMBL" id="GGE09234.1"/>
    </source>
</evidence>
<evidence type="ECO:0000256" key="1">
    <source>
        <dbReference type="SAM" id="Phobius"/>
    </source>
</evidence>
<keyword evidence="1" id="KW-1133">Transmembrane helix</keyword>
<gene>
    <name evidence="2" type="ORF">GCM10011390_30420</name>
</gene>
<evidence type="ECO:0008006" key="4">
    <source>
        <dbReference type="Google" id="ProtNLM"/>
    </source>
</evidence>
<protein>
    <recommendedName>
        <fullName evidence="4">Cyclase dehydrase</fullName>
    </recommendedName>
</protein>
<keyword evidence="3" id="KW-1185">Reference proteome</keyword>
<organism evidence="2 3">
    <name type="scientific">Aureimonas endophytica</name>
    <dbReference type="NCBI Taxonomy" id="2027858"/>
    <lineage>
        <taxon>Bacteria</taxon>
        <taxon>Pseudomonadati</taxon>
        <taxon>Pseudomonadota</taxon>
        <taxon>Alphaproteobacteria</taxon>
        <taxon>Hyphomicrobiales</taxon>
        <taxon>Aurantimonadaceae</taxon>
        <taxon>Aureimonas</taxon>
    </lineage>
</organism>
<reference evidence="2" key="1">
    <citation type="journal article" date="2014" name="Int. J. Syst. Evol. Microbiol.">
        <title>Complete genome sequence of Corynebacterium casei LMG S-19264T (=DSM 44701T), isolated from a smear-ripened cheese.</title>
        <authorList>
            <consortium name="US DOE Joint Genome Institute (JGI-PGF)"/>
            <person name="Walter F."/>
            <person name="Albersmeier A."/>
            <person name="Kalinowski J."/>
            <person name="Ruckert C."/>
        </authorList>
    </citation>
    <scope>NUCLEOTIDE SEQUENCE</scope>
    <source>
        <strain evidence="2">CGMCC 1.15367</strain>
    </source>
</reference>
<sequence length="127" mass="13542">MTSSHWDRPERIAALAQGLGWFSLALGALEILAPERLDRALGIGHHETATRAYGLREVAAGLGILLSRDPTPWIWSRVAGDALDLASLAPALRPANPQRPYAIGAFANVAAIAALDLVCALALSRRR</sequence>
<evidence type="ECO:0000313" key="3">
    <source>
        <dbReference type="Proteomes" id="UP000644699"/>
    </source>
</evidence>
<proteinExistence type="predicted"/>
<dbReference type="Proteomes" id="UP000644699">
    <property type="component" value="Unassembled WGS sequence"/>
</dbReference>
<name>A0A916ZQM5_9HYPH</name>
<feature type="transmembrane region" description="Helical" evidence="1">
    <location>
        <begin position="101"/>
        <end position="123"/>
    </location>
</feature>
<accession>A0A916ZQM5</accession>
<dbReference type="EMBL" id="BMIQ01000004">
    <property type="protein sequence ID" value="GGE09234.1"/>
    <property type="molecule type" value="Genomic_DNA"/>
</dbReference>
<dbReference type="AlphaFoldDB" id="A0A916ZQM5"/>
<dbReference type="RefSeq" id="WP_188909900.1">
    <property type="nucleotide sequence ID" value="NZ_BMIQ01000004.1"/>
</dbReference>
<keyword evidence="1" id="KW-0812">Transmembrane</keyword>
<keyword evidence="1" id="KW-0472">Membrane</keyword>
<comment type="caution">
    <text evidence="2">The sequence shown here is derived from an EMBL/GenBank/DDBJ whole genome shotgun (WGS) entry which is preliminary data.</text>
</comment>